<feature type="compositionally biased region" description="Basic and acidic residues" evidence="1">
    <location>
        <begin position="304"/>
        <end position="314"/>
    </location>
</feature>
<evidence type="ECO:0000259" key="2">
    <source>
        <dbReference type="Pfam" id="PF04471"/>
    </source>
</evidence>
<keyword evidence="4" id="KW-1185">Reference proteome</keyword>
<feature type="compositionally biased region" description="Low complexity" evidence="1">
    <location>
        <begin position="260"/>
        <end position="270"/>
    </location>
</feature>
<dbReference type="RefSeq" id="WP_229121867.1">
    <property type="nucleotide sequence ID" value="NZ_CP064791.1"/>
</dbReference>
<feature type="domain" description="Restriction endonuclease type IV Mrr" evidence="2">
    <location>
        <begin position="517"/>
        <end position="629"/>
    </location>
</feature>
<dbReference type="GO" id="GO:0009307">
    <property type="term" value="P:DNA restriction-modification system"/>
    <property type="evidence" value="ECO:0007669"/>
    <property type="project" value="InterPro"/>
</dbReference>
<dbReference type="Proteomes" id="UP000663292">
    <property type="component" value="Chromosome"/>
</dbReference>
<feature type="region of interest" description="Disordered" evidence="1">
    <location>
        <begin position="257"/>
        <end position="279"/>
    </location>
</feature>
<evidence type="ECO:0000313" key="3">
    <source>
        <dbReference type="EMBL" id="QSG13919.1"/>
    </source>
</evidence>
<proteinExistence type="predicted"/>
<dbReference type="Pfam" id="PF04471">
    <property type="entry name" value="Mrr_cat"/>
    <property type="match status" value="1"/>
</dbReference>
<organism evidence="3 4">
    <name type="scientific">Halapricum desulfuricans</name>
    <dbReference type="NCBI Taxonomy" id="2841257"/>
    <lineage>
        <taxon>Archaea</taxon>
        <taxon>Methanobacteriati</taxon>
        <taxon>Methanobacteriota</taxon>
        <taxon>Stenosarchaea group</taxon>
        <taxon>Halobacteria</taxon>
        <taxon>Halobacteriales</taxon>
        <taxon>Haloarculaceae</taxon>
        <taxon>Halapricum</taxon>
    </lineage>
</organism>
<evidence type="ECO:0000313" key="4">
    <source>
        <dbReference type="Proteomes" id="UP000663292"/>
    </source>
</evidence>
<gene>
    <name evidence="3" type="ORF">HSEST_0370</name>
</gene>
<dbReference type="GO" id="GO:0004519">
    <property type="term" value="F:endonuclease activity"/>
    <property type="evidence" value="ECO:0007669"/>
    <property type="project" value="InterPro"/>
</dbReference>
<evidence type="ECO:0000256" key="1">
    <source>
        <dbReference type="SAM" id="MobiDB-lite"/>
    </source>
</evidence>
<reference evidence="3 4" key="1">
    <citation type="submission" date="2020-11" db="EMBL/GenBank/DDBJ databases">
        <title>Carbohydrate-dependent, anaerobic sulfur respiration: A novel catabolism in halophilic archaea.</title>
        <authorList>
            <person name="Sorokin D.Y."/>
            <person name="Messina E."/>
            <person name="Smedile F."/>
            <person name="La Cono V."/>
            <person name="Hallsworth J.E."/>
            <person name="Yakimov M.M."/>
        </authorList>
    </citation>
    <scope>NUCLEOTIDE SEQUENCE [LARGE SCALE GENOMIC DNA]</scope>
    <source>
        <strain evidence="3 4">HSR-Est</strain>
    </source>
</reference>
<feature type="compositionally biased region" description="Basic and acidic residues" evidence="1">
    <location>
        <begin position="434"/>
        <end position="464"/>
    </location>
</feature>
<feature type="region of interest" description="Disordered" evidence="1">
    <location>
        <begin position="434"/>
        <end position="507"/>
    </location>
</feature>
<name>A0A897NT26_9EURY</name>
<protein>
    <recommendedName>
        <fullName evidence="2">Restriction endonuclease type IV Mrr domain-containing protein</fullName>
    </recommendedName>
</protein>
<accession>A0A897NT26</accession>
<sequence length="643" mass="70354">MVEVIELEGTDGSSSTAGIDDRLGEDYLADGPLSSYLGDTERVAFVIHAKRGGVTVEGDGDSETYKPTRGHRTLVAITDLRLVIAIGGADAGGDRVIPIPFSSVTRIDTESGLLRKRLLVHTEAGEQWSLPGGGDLQAIVSYLEECTAAWSQVNRFAVRIDEQLATAQDRLDDGEPDAARQAAEEVLSVIAAGREQVGTFDIGERVLAHADLDSYREAVRALQRRALATLADDHVERADRYEAAGRLRPAHAALRDARDAAAQARSIDADQPPDGEIEGRLQSVERDLARLEDQPRETATTALREAESIDDPQQRARRLADALSAHRDWLGLCWGPDAPFAGDPETIRERVLEIVDALVGAHTSVIERLLAAAERLHANGRTEQALAACDEADDRLAAAREVVAELAPDREPTVVQWRIATDHRRALIEYDVSRDGSEHSIERDDHVTSGRTSAGDDRSDHEETIVAGITARDPDSAESSGSDLDPTDTSSWVSITDDPDDSRDSAADHRATLDTEIQAMDESRFTEFIAACWRELGWETTIFAHSSAKYDIMAIRRRAIDLRVLIWTVHTPGQDLEASVVDRCVTDRDDTERADAAALVTTADVPEPVRQRAADHDIKLLDRDELLDLVEDERLADLVLDAE</sequence>
<dbReference type="AlphaFoldDB" id="A0A897NT26"/>
<dbReference type="EMBL" id="CP064791">
    <property type="protein sequence ID" value="QSG13919.1"/>
    <property type="molecule type" value="Genomic_DNA"/>
</dbReference>
<dbReference type="GeneID" id="68857009"/>
<dbReference type="GO" id="GO:0003677">
    <property type="term" value="F:DNA binding"/>
    <property type="evidence" value="ECO:0007669"/>
    <property type="project" value="InterPro"/>
</dbReference>
<feature type="compositionally biased region" description="Polar residues" evidence="1">
    <location>
        <begin position="477"/>
        <end position="494"/>
    </location>
</feature>
<feature type="region of interest" description="Disordered" evidence="1">
    <location>
        <begin position="294"/>
        <end position="314"/>
    </location>
</feature>
<dbReference type="InterPro" id="IPR007560">
    <property type="entry name" value="Restrct_endonuc_IV_Mrr"/>
</dbReference>